<feature type="compositionally biased region" description="Polar residues" evidence="1">
    <location>
        <begin position="416"/>
        <end position="425"/>
    </location>
</feature>
<organism evidence="4 5">
    <name type="scientific">Patiria miniata</name>
    <name type="common">Bat star</name>
    <name type="synonym">Asterina miniata</name>
    <dbReference type="NCBI Taxonomy" id="46514"/>
    <lineage>
        <taxon>Eukaryota</taxon>
        <taxon>Metazoa</taxon>
        <taxon>Echinodermata</taxon>
        <taxon>Eleutherozoa</taxon>
        <taxon>Asterozoa</taxon>
        <taxon>Asteroidea</taxon>
        <taxon>Valvatacea</taxon>
        <taxon>Valvatida</taxon>
        <taxon>Asterinidae</taxon>
        <taxon>Patiria</taxon>
    </lineage>
</organism>
<accession>A0A914BN65</accession>
<reference evidence="4" key="1">
    <citation type="submission" date="2022-11" db="UniProtKB">
        <authorList>
            <consortium name="EnsemblMetazoa"/>
        </authorList>
    </citation>
    <scope>IDENTIFICATION</scope>
</reference>
<evidence type="ECO:0000313" key="5">
    <source>
        <dbReference type="Proteomes" id="UP000887568"/>
    </source>
</evidence>
<dbReference type="EnsemblMetazoa" id="XM_038220989.1">
    <property type="protein sequence ID" value="XP_038076917.1"/>
    <property type="gene ID" value="LOC119744828"/>
</dbReference>
<feature type="compositionally biased region" description="Basic and acidic residues" evidence="1">
    <location>
        <begin position="611"/>
        <end position="623"/>
    </location>
</feature>
<dbReference type="GO" id="GO:0005634">
    <property type="term" value="C:nucleus"/>
    <property type="evidence" value="ECO:0007669"/>
    <property type="project" value="InterPro"/>
</dbReference>
<evidence type="ECO:0000256" key="1">
    <source>
        <dbReference type="SAM" id="MobiDB-lite"/>
    </source>
</evidence>
<feature type="compositionally biased region" description="Low complexity" evidence="1">
    <location>
        <begin position="551"/>
        <end position="561"/>
    </location>
</feature>
<dbReference type="SUPFAM" id="SSF46689">
    <property type="entry name" value="Homeodomain-like"/>
    <property type="match status" value="1"/>
</dbReference>
<feature type="compositionally biased region" description="Pro residues" evidence="1">
    <location>
        <begin position="529"/>
        <end position="541"/>
    </location>
</feature>
<dbReference type="GO" id="GO:0000781">
    <property type="term" value="C:chromosome, telomeric region"/>
    <property type="evidence" value="ECO:0007669"/>
    <property type="project" value="InterPro"/>
</dbReference>
<dbReference type="SUPFAM" id="SSF63600">
    <property type="entry name" value="Telomeric repeat binding factor (TRF) dimerisation domain"/>
    <property type="match status" value="1"/>
</dbReference>
<evidence type="ECO:0000313" key="4">
    <source>
        <dbReference type="EnsemblMetazoa" id="XP_038076917.1"/>
    </source>
</evidence>
<name>A0A914BN65_PATMI</name>
<feature type="compositionally biased region" description="Basic and acidic residues" evidence="1">
    <location>
        <begin position="639"/>
        <end position="654"/>
    </location>
</feature>
<dbReference type="Proteomes" id="UP000887568">
    <property type="component" value="Unplaced"/>
</dbReference>
<feature type="compositionally biased region" description="Basic residues" evidence="1">
    <location>
        <begin position="473"/>
        <end position="483"/>
    </location>
</feature>
<feature type="compositionally biased region" description="Basic and acidic residues" evidence="1">
    <location>
        <begin position="266"/>
        <end position="294"/>
    </location>
</feature>
<feature type="compositionally biased region" description="Basic residues" evidence="1">
    <location>
        <begin position="349"/>
        <end position="358"/>
    </location>
</feature>
<dbReference type="Pfam" id="PF00249">
    <property type="entry name" value="Myb_DNA-binding"/>
    <property type="match status" value="1"/>
</dbReference>
<feature type="compositionally biased region" description="Polar residues" evidence="1">
    <location>
        <begin position="657"/>
        <end position="669"/>
    </location>
</feature>
<dbReference type="OMA" id="DINTHRC"/>
<proteinExistence type="predicted"/>
<dbReference type="PROSITE" id="PS50090">
    <property type="entry name" value="MYB_LIKE"/>
    <property type="match status" value="1"/>
</dbReference>
<feature type="compositionally biased region" description="Low complexity" evidence="1">
    <location>
        <begin position="589"/>
        <end position="598"/>
    </location>
</feature>
<dbReference type="PRINTS" id="PR01217">
    <property type="entry name" value="PRICHEXTENSN"/>
</dbReference>
<dbReference type="PROSITE" id="PS51294">
    <property type="entry name" value="HTH_MYB"/>
    <property type="match status" value="1"/>
</dbReference>
<feature type="region of interest" description="Disordered" evidence="1">
    <location>
        <begin position="467"/>
        <end position="702"/>
    </location>
</feature>
<feature type="compositionally biased region" description="Low complexity" evidence="1">
    <location>
        <begin position="484"/>
        <end position="500"/>
    </location>
</feature>
<evidence type="ECO:0000259" key="2">
    <source>
        <dbReference type="PROSITE" id="PS50090"/>
    </source>
</evidence>
<feature type="compositionally biased region" description="Low complexity" evidence="1">
    <location>
        <begin position="250"/>
        <end position="260"/>
    </location>
</feature>
<protein>
    <submittedName>
        <fullName evidence="4">Uncharacterized protein</fullName>
    </submittedName>
</protein>
<dbReference type="AlphaFoldDB" id="A0A914BN65"/>
<feature type="compositionally biased region" description="Polar residues" evidence="1">
    <location>
        <begin position="601"/>
        <end position="610"/>
    </location>
</feature>
<sequence>MADDTVTAVCLNPPKIVANNSDFELANELTFDFYCLRFWEEFKEKSTVDERSDRNFLQGLLGQKFTYTTQRENLVHFMQLIVCLADGQDAATRYSTTPGEEDTPLEKAISLFDELVAEHEDLGEEVEAVREAFKIQAVMVCMRANDYGLAKMVHQRVWGKSCKSTRQTKQPVMQSVLKLFIDDEKVKPDFLDRHTYESFLQIAKALLQKVYDKYDTPFLLKVFQAYRRSVERRLQVLENNTEDVSSVEMSSSKQPSETSSPIKGFRRSERLSDELHSKPVTADKDIPTAGDIHKVGRCNHPAHVARVDGDEDGCHDNQKDQASSEKDHDNHCLDVDNDDHGNQRTEHKAKGKGIKRKLPVVSSDSEDENADSCQEKNKEVARTTSKGKGIKRKLPVVSPDSEDESVDSCQEKNKEVATTTSPSHIGNGSFTKGEFYSHLQTFEAVLQSLVGPTEVTDITSKPLVVPRTLKQQHNLRSRRKAHVKTPPSILKSPPTKTSTPAPSPGQVRPTPSPTKKSKAAQAPGQVQPKPSPTKPSTPAPAPGRVQPTPSPTKTSTQAPAPGRVQPKPSPTKTSAPVPAQGQVQPTPSPTKTTPAKAPSRLESTPQNGTSDGREHNSPHKKSEGNFIKFQKTTPKRGKSIRDKKYQPNRVKEISPDVPSTSKGNTSPYSMSEDDSDTSISPPVLHSPRVRRSLDPDTWNGNATLRKLPNRRKPWTEDEVDLLKKAIRRYGVGRWSEMIVSYDFNGRTNVNLKDKWRTMVKNGEI</sequence>
<feature type="domain" description="Myb-like" evidence="2">
    <location>
        <begin position="706"/>
        <end position="759"/>
    </location>
</feature>
<dbReference type="GO" id="GO:0031848">
    <property type="term" value="P:protection from non-homologous end joining at telomere"/>
    <property type="evidence" value="ECO:0007669"/>
    <property type="project" value="InterPro"/>
</dbReference>
<dbReference type="PANTHER" id="PTHR46833:SF1">
    <property type="entry name" value="TELOMERIC REPEAT-BINDING FACTOR 2"/>
    <property type="match status" value="1"/>
</dbReference>
<feature type="region of interest" description="Disordered" evidence="1">
    <location>
        <begin position="241"/>
        <end position="425"/>
    </location>
</feature>
<dbReference type="Gene3D" id="1.10.10.60">
    <property type="entry name" value="Homeodomain-like"/>
    <property type="match status" value="1"/>
</dbReference>
<dbReference type="RefSeq" id="XP_038076917.1">
    <property type="nucleotide sequence ID" value="XM_038220989.1"/>
</dbReference>
<dbReference type="InterPro" id="IPR036507">
    <property type="entry name" value="Telomere_rpt-bd_fac_dimer_sf"/>
</dbReference>
<keyword evidence="5" id="KW-1185">Reference proteome</keyword>
<dbReference type="GeneID" id="119744828"/>
<dbReference type="InterPro" id="IPR017930">
    <property type="entry name" value="Myb_dom"/>
</dbReference>
<dbReference type="PANTHER" id="PTHR46833">
    <property type="entry name" value="TELOMERIC REPEAT-BINDING FACTOR 2 TERF2"/>
    <property type="match status" value="1"/>
</dbReference>
<feature type="domain" description="HTH myb-type" evidence="3">
    <location>
        <begin position="710"/>
        <end position="763"/>
    </location>
</feature>
<dbReference type="SMART" id="SM00717">
    <property type="entry name" value="SANT"/>
    <property type="match status" value="1"/>
</dbReference>
<dbReference type="GO" id="GO:0042162">
    <property type="term" value="F:telomeric DNA binding"/>
    <property type="evidence" value="ECO:0007669"/>
    <property type="project" value="InterPro"/>
</dbReference>
<feature type="compositionally biased region" description="Basic and acidic residues" evidence="1">
    <location>
        <begin position="305"/>
        <end position="348"/>
    </location>
</feature>
<dbReference type="InterPro" id="IPR001005">
    <property type="entry name" value="SANT/Myb"/>
</dbReference>
<dbReference type="OrthoDB" id="608866at2759"/>
<dbReference type="InterPro" id="IPR030657">
    <property type="entry name" value="TERF2"/>
</dbReference>
<dbReference type="CDD" id="cd11660">
    <property type="entry name" value="SANT_TRF"/>
    <property type="match status" value="1"/>
</dbReference>
<dbReference type="Gene3D" id="1.25.40.210">
    <property type="entry name" value="Telomere repeat-binding factor, dimerisation domain"/>
    <property type="match status" value="1"/>
</dbReference>
<evidence type="ECO:0000259" key="3">
    <source>
        <dbReference type="PROSITE" id="PS51294"/>
    </source>
</evidence>
<dbReference type="InterPro" id="IPR009057">
    <property type="entry name" value="Homeodomain-like_sf"/>
</dbReference>